<dbReference type="InterPro" id="IPR029068">
    <property type="entry name" value="Glyas_Bleomycin-R_OHBP_Dase"/>
</dbReference>
<gene>
    <name evidence="2" type="ORF">SAMN02745857_01191</name>
</gene>
<accession>A0A1W1XBT1</accession>
<dbReference type="GO" id="GO:0051213">
    <property type="term" value="F:dioxygenase activity"/>
    <property type="evidence" value="ECO:0007669"/>
    <property type="project" value="UniProtKB-KW"/>
</dbReference>
<dbReference type="CDD" id="cd07262">
    <property type="entry name" value="VOC_like"/>
    <property type="match status" value="1"/>
</dbReference>
<name>A0A1W1XBT1_9NEIS</name>
<keyword evidence="2" id="KW-0223">Dioxygenase</keyword>
<dbReference type="Proteomes" id="UP000192761">
    <property type="component" value="Unassembled WGS sequence"/>
</dbReference>
<protein>
    <submittedName>
        <fullName evidence="2">Glyoxalase/Bleomycin resistance protein/Dioxygenase superfamily protein</fullName>
    </submittedName>
</protein>
<dbReference type="Gene3D" id="3.10.180.10">
    <property type="entry name" value="2,3-Dihydroxybiphenyl 1,2-Dioxygenase, domain 1"/>
    <property type="match status" value="1"/>
</dbReference>
<dbReference type="Pfam" id="PF00903">
    <property type="entry name" value="Glyoxalase"/>
    <property type="match status" value="1"/>
</dbReference>
<evidence type="ECO:0000313" key="2">
    <source>
        <dbReference type="EMBL" id="SMC21342.1"/>
    </source>
</evidence>
<dbReference type="EMBL" id="FWXD01000005">
    <property type="protein sequence ID" value="SMC21342.1"/>
    <property type="molecule type" value="Genomic_DNA"/>
</dbReference>
<keyword evidence="3" id="KW-1185">Reference proteome</keyword>
<keyword evidence="2" id="KW-0560">Oxidoreductase</keyword>
<dbReference type="InterPro" id="IPR004360">
    <property type="entry name" value="Glyas_Fos-R_dOase_dom"/>
</dbReference>
<organism evidence="2 3">
    <name type="scientific">Andreprevotia lacus DSM 23236</name>
    <dbReference type="NCBI Taxonomy" id="1121001"/>
    <lineage>
        <taxon>Bacteria</taxon>
        <taxon>Pseudomonadati</taxon>
        <taxon>Pseudomonadota</taxon>
        <taxon>Betaproteobacteria</taxon>
        <taxon>Neisseriales</taxon>
        <taxon>Chitinibacteraceae</taxon>
        <taxon>Andreprevotia</taxon>
    </lineage>
</organism>
<evidence type="ECO:0000313" key="3">
    <source>
        <dbReference type="Proteomes" id="UP000192761"/>
    </source>
</evidence>
<dbReference type="SUPFAM" id="SSF54593">
    <property type="entry name" value="Glyoxalase/Bleomycin resistance protein/Dihydroxybiphenyl dioxygenase"/>
    <property type="match status" value="1"/>
</dbReference>
<feature type="domain" description="VOC" evidence="1">
    <location>
        <begin position="5"/>
        <end position="126"/>
    </location>
</feature>
<dbReference type="PANTHER" id="PTHR35006">
    <property type="entry name" value="GLYOXALASE FAMILY PROTEIN (AFU_ORTHOLOGUE AFUA_5G14830)"/>
    <property type="match status" value="1"/>
</dbReference>
<dbReference type="RefSeq" id="WP_217806995.1">
    <property type="nucleotide sequence ID" value="NZ_FWXD01000005.1"/>
</dbReference>
<dbReference type="PROSITE" id="PS51819">
    <property type="entry name" value="VOC"/>
    <property type="match status" value="1"/>
</dbReference>
<evidence type="ECO:0000259" key="1">
    <source>
        <dbReference type="PROSITE" id="PS51819"/>
    </source>
</evidence>
<dbReference type="STRING" id="1121001.SAMN02745857_01191"/>
<dbReference type="AlphaFoldDB" id="A0A1W1XBT1"/>
<dbReference type="PANTHER" id="PTHR35006:SF4">
    <property type="entry name" value="BLR7706 PROTEIN"/>
    <property type="match status" value="1"/>
</dbReference>
<dbReference type="InterPro" id="IPR037523">
    <property type="entry name" value="VOC_core"/>
</dbReference>
<reference evidence="2 3" key="1">
    <citation type="submission" date="2017-04" db="EMBL/GenBank/DDBJ databases">
        <authorList>
            <person name="Afonso C.L."/>
            <person name="Miller P.J."/>
            <person name="Scott M.A."/>
            <person name="Spackman E."/>
            <person name="Goraichik I."/>
            <person name="Dimitrov K.M."/>
            <person name="Suarez D.L."/>
            <person name="Swayne D.E."/>
        </authorList>
    </citation>
    <scope>NUCLEOTIDE SEQUENCE [LARGE SCALE GENOMIC DNA]</scope>
    <source>
        <strain evidence="2 3">DSM 23236</strain>
    </source>
</reference>
<sequence>MQRGLLHHLSFGVRDLARAAAFYDAVLATVGYRRVFESDTAVGYGLVDGQDAFCIKARAGAAAPGAGFHLAFTARTRDDVHAFHAAALAHGGRDNGAPGLRAHYGPHYYAAFITDPDGYAIEIVINTPA</sequence>
<proteinExistence type="predicted"/>